<feature type="compositionally biased region" description="Low complexity" evidence="1">
    <location>
        <begin position="18"/>
        <end position="27"/>
    </location>
</feature>
<evidence type="ECO:0000313" key="2">
    <source>
        <dbReference type="EMBL" id="MEQ2255764.1"/>
    </source>
</evidence>
<dbReference type="EMBL" id="JAHRIQ010105896">
    <property type="protein sequence ID" value="MEQ2255764.1"/>
    <property type="molecule type" value="Genomic_DNA"/>
</dbReference>
<gene>
    <name evidence="2" type="ORF">ILYODFUR_017341</name>
</gene>
<reference evidence="2 3" key="1">
    <citation type="submission" date="2021-06" db="EMBL/GenBank/DDBJ databases">
        <authorList>
            <person name="Palmer J.M."/>
        </authorList>
    </citation>
    <scope>NUCLEOTIDE SEQUENCE [LARGE SCALE GENOMIC DNA]</scope>
    <source>
        <strain evidence="3">if_2019</strain>
        <tissue evidence="2">Muscle</tissue>
    </source>
</reference>
<name>A0ABV0VFD1_9TELE</name>
<organism evidence="2 3">
    <name type="scientific">Ilyodon furcidens</name>
    <name type="common">goldbreast splitfin</name>
    <dbReference type="NCBI Taxonomy" id="33524"/>
    <lineage>
        <taxon>Eukaryota</taxon>
        <taxon>Metazoa</taxon>
        <taxon>Chordata</taxon>
        <taxon>Craniata</taxon>
        <taxon>Vertebrata</taxon>
        <taxon>Euteleostomi</taxon>
        <taxon>Actinopterygii</taxon>
        <taxon>Neopterygii</taxon>
        <taxon>Teleostei</taxon>
        <taxon>Neoteleostei</taxon>
        <taxon>Acanthomorphata</taxon>
        <taxon>Ovalentaria</taxon>
        <taxon>Atherinomorphae</taxon>
        <taxon>Cyprinodontiformes</taxon>
        <taxon>Goodeidae</taxon>
        <taxon>Ilyodon</taxon>
    </lineage>
</organism>
<keyword evidence="3" id="KW-1185">Reference proteome</keyword>
<evidence type="ECO:0000313" key="3">
    <source>
        <dbReference type="Proteomes" id="UP001482620"/>
    </source>
</evidence>
<proteinExistence type="predicted"/>
<comment type="caution">
    <text evidence="2">The sequence shown here is derived from an EMBL/GenBank/DDBJ whole genome shotgun (WGS) entry which is preliminary data.</text>
</comment>
<feature type="region of interest" description="Disordered" evidence="1">
    <location>
        <begin position="1"/>
        <end position="65"/>
    </location>
</feature>
<sequence length="82" mass="9346">MMLKQRGFGFRAAEVSKPRSSSPTPSSGQEGTQQHSEEQRRKQRKEELEPRAAVGGSEMEEKLSPQSWWTTLWHGVETIISF</sequence>
<protein>
    <submittedName>
        <fullName evidence="2">Uncharacterized protein</fullName>
    </submittedName>
</protein>
<evidence type="ECO:0000256" key="1">
    <source>
        <dbReference type="SAM" id="MobiDB-lite"/>
    </source>
</evidence>
<accession>A0ABV0VFD1</accession>
<dbReference type="Proteomes" id="UP001482620">
    <property type="component" value="Unassembled WGS sequence"/>
</dbReference>
<feature type="compositionally biased region" description="Basic and acidic residues" evidence="1">
    <location>
        <begin position="35"/>
        <end position="50"/>
    </location>
</feature>